<evidence type="ECO:0008006" key="3">
    <source>
        <dbReference type="Google" id="ProtNLM"/>
    </source>
</evidence>
<evidence type="ECO:0000313" key="2">
    <source>
        <dbReference type="Proteomes" id="UP000008366"/>
    </source>
</evidence>
<dbReference type="STRING" id="1184609.KILIM_070_00050"/>
<dbReference type="InterPro" id="IPR021678">
    <property type="entry name" value="DUF3263"/>
</dbReference>
<dbReference type="eggNOG" id="ENOG5031QR2">
    <property type="taxonomic scope" value="Bacteria"/>
</dbReference>
<evidence type="ECO:0000313" key="1">
    <source>
        <dbReference type="EMBL" id="GAB97468.1"/>
    </source>
</evidence>
<dbReference type="Proteomes" id="UP000008366">
    <property type="component" value="Unassembled WGS sequence"/>
</dbReference>
<sequence length="84" mass="9589">MEIVNRRPRKRGLSARDREVLEIEREFGASPEVWPRKAAEAHHRLGLTPNGYTLVLRGLVDDPQAHAAAPDVIDELRRLRDLKS</sequence>
<comment type="caution">
    <text evidence="1">The sequence shown here is derived from an EMBL/GenBank/DDBJ whole genome shotgun (WGS) entry which is preliminary data.</text>
</comment>
<dbReference type="RefSeq" id="WP_006594000.1">
    <property type="nucleotide sequence ID" value="NZ_BAHD01000070.1"/>
</dbReference>
<reference evidence="1 2" key="1">
    <citation type="submission" date="2012-08" db="EMBL/GenBank/DDBJ databases">
        <title>Whole genome shotgun sequence of Kineosphaera limosa NBRC 100340.</title>
        <authorList>
            <person name="Yoshida I."/>
            <person name="Isaki S."/>
            <person name="Hosoyama A."/>
            <person name="Tsuchikane K."/>
            <person name="Katsumata H."/>
            <person name="Ando Y."/>
            <person name="Ohji S."/>
            <person name="Hamada M."/>
            <person name="Tamura T."/>
            <person name="Yamazoe A."/>
            <person name="Yamazaki S."/>
            <person name="Fujita N."/>
        </authorList>
    </citation>
    <scope>NUCLEOTIDE SEQUENCE [LARGE SCALE GENOMIC DNA]</scope>
    <source>
        <strain evidence="1 2">NBRC 100340</strain>
    </source>
</reference>
<name>K6VMM3_9MICO</name>
<dbReference type="AlphaFoldDB" id="K6VMM3"/>
<gene>
    <name evidence="1" type="ORF">KILIM_070_00050</name>
</gene>
<proteinExistence type="predicted"/>
<organism evidence="1 2">
    <name type="scientific">Kineosphaera limosa NBRC 100340</name>
    <dbReference type="NCBI Taxonomy" id="1184609"/>
    <lineage>
        <taxon>Bacteria</taxon>
        <taxon>Bacillati</taxon>
        <taxon>Actinomycetota</taxon>
        <taxon>Actinomycetes</taxon>
        <taxon>Micrococcales</taxon>
        <taxon>Dermatophilaceae</taxon>
        <taxon>Kineosphaera</taxon>
    </lineage>
</organism>
<dbReference type="OrthoDB" id="5148443at2"/>
<protein>
    <recommendedName>
        <fullName evidence="3">DUF3263 domain-containing protein</fullName>
    </recommendedName>
</protein>
<keyword evidence="2" id="KW-1185">Reference proteome</keyword>
<dbReference type="Pfam" id="PF11662">
    <property type="entry name" value="DUF3263"/>
    <property type="match status" value="1"/>
</dbReference>
<accession>K6VMM3</accession>
<dbReference type="EMBL" id="BAHD01000070">
    <property type="protein sequence ID" value="GAB97468.1"/>
    <property type="molecule type" value="Genomic_DNA"/>
</dbReference>